<evidence type="ECO:0000313" key="2">
    <source>
        <dbReference type="EMBL" id="MFC7337948.1"/>
    </source>
</evidence>
<sequence length="308" mass="34548">MPRFTVSKSIRIQAPAETVHASVRDFKQWPAWSPWLIAEPDSKLSYSDDGKGYAWDGKITGSGEMEVIKDDPPHEIRSKLTFLKPWKSICETSFFFKPSGDGTEVTWTMNGSLPIFMFWMSKMMSAFIGMDYERGLTMLKQHIEGGEVLSKLAFPGIQSYPGCRYVGIRATCSIDEIGPAMQRDMARLVQWCEQSKTTPSAPPISIYHQWKPVARTAEYTLAFPVETAPSSLPDGLINGELPECNCYVVRHTGPYPQLGNAWSAGMMHGRANVFSQKRGIPPFELYHNDPTETPESELITLVHFPAKS</sequence>
<protein>
    <submittedName>
        <fullName evidence="2">SRPBCC family protein</fullName>
    </submittedName>
</protein>
<dbReference type="Pfam" id="PF06445">
    <property type="entry name" value="GyrI-like"/>
    <property type="match status" value="1"/>
</dbReference>
<evidence type="ECO:0000313" key="3">
    <source>
        <dbReference type="Proteomes" id="UP001596472"/>
    </source>
</evidence>
<dbReference type="Proteomes" id="UP001596472">
    <property type="component" value="Unassembled WGS sequence"/>
</dbReference>
<dbReference type="RefSeq" id="WP_379712740.1">
    <property type="nucleotide sequence ID" value="NZ_JBHTBS010000006.1"/>
</dbReference>
<gene>
    <name evidence="2" type="ORF">ACFQY0_12220</name>
</gene>
<proteinExistence type="predicted"/>
<name>A0ABW2L9F6_9BACT</name>
<feature type="domain" description="AraC effector-binding" evidence="1">
    <location>
        <begin position="153"/>
        <end position="307"/>
    </location>
</feature>
<dbReference type="InterPro" id="IPR019587">
    <property type="entry name" value="Polyketide_cyclase/dehydratase"/>
</dbReference>
<dbReference type="SUPFAM" id="SSF55136">
    <property type="entry name" value="Probable bacterial effector-binding domain"/>
    <property type="match status" value="1"/>
</dbReference>
<evidence type="ECO:0000259" key="1">
    <source>
        <dbReference type="SMART" id="SM00871"/>
    </source>
</evidence>
<comment type="caution">
    <text evidence="2">The sequence shown here is derived from an EMBL/GenBank/DDBJ whole genome shotgun (WGS) entry which is preliminary data.</text>
</comment>
<dbReference type="InterPro" id="IPR010499">
    <property type="entry name" value="AraC_E-bd"/>
</dbReference>
<organism evidence="2 3">
    <name type="scientific">Haloferula chungangensis</name>
    <dbReference type="NCBI Taxonomy" id="1048331"/>
    <lineage>
        <taxon>Bacteria</taxon>
        <taxon>Pseudomonadati</taxon>
        <taxon>Verrucomicrobiota</taxon>
        <taxon>Verrucomicrobiia</taxon>
        <taxon>Verrucomicrobiales</taxon>
        <taxon>Verrucomicrobiaceae</taxon>
        <taxon>Haloferula</taxon>
    </lineage>
</organism>
<accession>A0ABW2L9F6</accession>
<dbReference type="SMART" id="SM00871">
    <property type="entry name" value="AraC_E_bind"/>
    <property type="match status" value="1"/>
</dbReference>
<reference evidence="3" key="1">
    <citation type="journal article" date="2019" name="Int. J. Syst. Evol. Microbiol.">
        <title>The Global Catalogue of Microorganisms (GCM) 10K type strain sequencing project: providing services to taxonomists for standard genome sequencing and annotation.</title>
        <authorList>
            <consortium name="The Broad Institute Genomics Platform"/>
            <consortium name="The Broad Institute Genome Sequencing Center for Infectious Disease"/>
            <person name="Wu L."/>
            <person name="Ma J."/>
        </authorList>
    </citation>
    <scope>NUCLEOTIDE SEQUENCE [LARGE SCALE GENOMIC DNA]</scope>
    <source>
        <strain evidence="3">CGMCC 4.1467</strain>
    </source>
</reference>
<keyword evidence="3" id="KW-1185">Reference proteome</keyword>
<dbReference type="InterPro" id="IPR011256">
    <property type="entry name" value="Reg_factor_effector_dom_sf"/>
</dbReference>
<dbReference type="InterPro" id="IPR029442">
    <property type="entry name" value="GyrI-like"/>
</dbReference>
<dbReference type="InterPro" id="IPR023393">
    <property type="entry name" value="START-like_dom_sf"/>
</dbReference>
<dbReference type="CDD" id="cd07818">
    <property type="entry name" value="SRPBCC_1"/>
    <property type="match status" value="1"/>
</dbReference>
<dbReference type="Gene3D" id="3.20.80.10">
    <property type="entry name" value="Regulatory factor, effector binding domain"/>
    <property type="match status" value="1"/>
</dbReference>
<dbReference type="Pfam" id="PF10604">
    <property type="entry name" value="Polyketide_cyc2"/>
    <property type="match status" value="1"/>
</dbReference>
<dbReference type="EMBL" id="JBHTBS010000006">
    <property type="protein sequence ID" value="MFC7337948.1"/>
    <property type="molecule type" value="Genomic_DNA"/>
</dbReference>
<dbReference type="Gene3D" id="3.30.530.20">
    <property type="match status" value="1"/>
</dbReference>
<dbReference type="SUPFAM" id="SSF55961">
    <property type="entry name" value="Bet v1-like"/>
    <property type="match status" value="1"/>
</dbReference>